<accession>A0A1B7HR05</accession>
<dbReference type="Proteomes" id="UP000078286">
    <property type="component" value="Unassembled WGS sequence"/>
</dbReference>
<dbReference type="AlphaFoldDB" id="A0A1B7HR05"/>
<name>A0A1B7HR05_9ENTR</name>
<sequence length="250" mass="28372">MNKIKILTFFVALLGSSIASAFDSWYVINNYTGAIGRYPIHIPIQYYDTGGGGNIKGVYYYDKYRTPIPLYGRKTSDSIELCEITNAKEYNDHINEGKEYDSSLCPFKLIDGEDTLHGVWKNEKSTLDIILNRAESLTNNTITISSDNSIEIPFWGQTKLHNFIGVYENTEQGVSVNKIKVINKKSGVIEQTIDPQLHDCNFGFYMTSVYQNIESGNAQSDVWLNCYSTGKDYSVIYKYNKISKSYTVVK</sequence>
<protein>
    <submittedName>
        <fullName evidence="2">Uncharacterized protein</fullName>
    </submittedName>
</protein>
<dbReference type="EMBL" id="LXEO01000020">
    <property type="protein sequence ID" value="OAT18069.1"/>
    <property type="molecule type" value="Genomic_DNA"/>
</dbReference>
<keyword evidence="3" id="KW-1185">Reference proteome</keyword>
<evidence type="ECO:0000313" key="2">
    <source>
        <dbReference type="EMBL" id="OAT18069.1"/>
    </source>
</evidence>
<proteinExistence type="predicted"/>
<reference evidence="2 3" key="1">
    <citation type="submission" date="2016-04" db="EMBL/GenBank/DDBJ databases">
        <title>ATOL: Assembling a taxonomically balanced genome-scale reconstruction of the evolutionary history of the Enterobacteriaceae.</title>
        <authorList>
            <person name="Plunkett G.III."/>
            <person name="Neeno-Eckwall E.C."/>
            <person name="Glasner J.D."/>
            <person name="Perna N.T."/>
        </authorList>
    </citation>
    <scope>NUCLEOTIDE SEQUENCE [LARGE SCALE GENOMIC DNA]</scope>
    <source>
        <strain evidence="2 3">ATCC 51607</strain>
    </source>
</reference>
<evidence type="ECO:0000256" key="1">
    <source>
        <dbReference type="SAM" id="SignalP"/>
    </source>
</evidence>
<organism evidence="2 3">
    <name type="scientific">Buttiauxella noackiae ATCC 51607</name>
    <dbReference type="NCBI Taxonomy" id="1354255"/>
    <lineage>
        <taxon>Bacteria</taxon>
        <taxon>Pseudomonadati</taxon>
        <taxon>Pseudomonadota</taxon>
        <taxon>Gammaproteobacteria</taxon>
        <taxon>Enterobacterales</taxon>
        <taxon>Enterobacteriaceae</taxon>
        <taxon>Buttiauxella</taxon>
    </lineage>
</organism>
<feature type="signal peptide" evidence="1">
    <location>
        <begin position="1"/>
        <end position="21"/>
    </location>
</feature>
<comment type="caution">
    <text evidence="2">The sequence shown here is derived from an EMBL/GenBank/DDBJ whole genome shotgun (WGS) entry which is preliminary data.</text>
</comment>
<dbReference type="PATRIC" id="fig|1354255.3.peg.1957"/>
<dbReference type="RefSeq" id="WP_064554679.1">
    <property type="nucleotide sequence ID" value="NZ_LXEO01000020.1"/>
</dbReference>
<evidence type="ECO:0000313" key="3">
    <source>
        <dbReference type="Proteomes" id="UP000078286"/>
    </source>
</evidence>
<feature type="chain" id="PRO_5008593196" evidence="1">
    <location>
        <begin position="22"/>
        <end position="250"/>
    </location>
</feature>
<keyword evidence="1" id="KW-0732">Signal</keyword>
<gene>
    <name evidence="2" type="ORF">M979_1898</name>
</gene>